<evidence type="ECO:0000313" key="8">
    <source>
        <dbReference type="EMBL" id="KAK6468828.1"/>
    </source>
</evidence>
<dbReference type="PANTHER" id="PTHR16135">
    <property type="entry name" value="REPRESSOR OF YIELD OF DENV PROTEIN"/>
    <property type="match status" value="1"/>
</dbReference>
<dbReference type="Pfam" id="PF15135">
    <property type="entry name" value="UPF0515"/>
    <property type="match status" value="1"/>
</dbReference>
<dbReference type="InterPro" id="IPR026795">
    <property type="entry name" value="SHFL"/>
</dbReference>
<keyword evidence="5" id="KW-0694">RNA-binding</keyword>
<reference evidence="8 9" key="1">
    <citation type="submission" date="2021-05" db="EMBL/GenBank/DDBJ databases">
        <authorList>
            <person name="Zahm M."/>
            <person name="Klopp C."/>
            <person name="Cabau C."/>
            <person name="Kuhl H."/>
            <person name="Suciu R."/>
            <person name="Ciorpac M."/>
            <person name="Holostenco D."/>
            <person name="Gessner J."/>
            <person name="Wuertz S."/>
            <person name="Hohne C."/>
            <person name="Stock M."/>
            <person name="Gislard M."/>
            <person name="Lluch J."/>
            <person name="Milhes M."/>
            <person name="Lampietro C."/>
            <person name="Lopez Roques C."/>
            <person name="Donnadieu C."/>
            <person name="Du K."/>
            <person name="Schartl M."/>
            <person name="Guiguen Y."/>
        </authorList>
    </citation>
    <scope>NUCLEOTIDE SEQUENCE [LARGE SCALE GENOMIC DNA]</scope>
    <source>
        <strain evidence="8">Hh-F2</strain>
        <tissue evidence="8">Blood</tissue>
    </source>
</reference>
<dbReference type="Proteomes" id="UP001369086">
    <property type="component" value="Unassembled WGS sequence"/>
</dbReference>
<sequence length="322" mass="36864">MSRRLHDEIELEKSIRRLREKFYGKVTVEKAAVLMRRYHNNHDLVCKDIILMKDLNLDAQDRDTLMNDAVVRNVVERIRNADRQPEQNVRPPGPRAPNDRDIQEIGEGLRVLTLTQRNLHMFDNAQRNLIPSEDCQFACQGCDKVWWRRVPQRKKVSRCHGCGRKYDPVPYNSMWGAAEFNCPGCHRSFRGYGMMGVLSPCYNCHMPVGPSRILPPRRTPGPRTRNLHSCCAEDCYNRRNPTIPGAECVHPRSRRHNHKPMVVHPSPLHCSSGSTVATCLSQGSLLEGDLDDLIMDDLTEEEEEEEEEEDEDGGENGEPSEG</sequence>
<gene>
    <name evidence="8" type="ORF">HHUSO_G33187</name>
</gene>
<feature type="region of interest" description="Disordered" evidence="7">
    <location>
        <begin position="289"/>
        <end position="322"/>
    </location>
</feature>
<keyword evidence="9" id="KW-1185">Reference proteome</keyword>
<evidence type="ECO:0000256" key="2">
    <source>
        <dbReference type="ARBA" id="ARBA00004201"/>
    </source>
</evidence>
<evidence type="ECO:0000256" key="4">
    <source>
        <dbReference type="ARBA" id="ARBA00022490"/>
    </source>
</evidence>
<dbReference type="EMBL" id="JAHFZB010000042">
    <property type="protein sequence ID" value="KAK6468828.1"/>
    <property type="molecule type" value="Genomic_DNA"/>
</dbReference>
<evidence type="ECO:0000256" key="7">
    <source>
        <dbReference type="SAM" id="MobiDB-lite"/>
    </source>
</evidence>
<proteinExistence type="inferred from homology"/>
<dbReference type="InterPro" id="IPR036280">
    <property type="entry name" value="Multihaem_cyt_sf"/>
</dbReference>
<evidence type="ECO:0000256" key="6">
    <source>
        <dbReference type="ARBA" id="ARBA00023242"/>
    </source>
</evidence>
<accession>A0ABR0Y8N7</accession>
<organism evidence="8 9">
    <name type="scientific">Huso huso</name>
    <name type="common">Beluga</name>
    <name type="synonym">Acipenser huso</name>
    <dbReference type="NCBI Taxonomy" id="61971"/>
    <lineage>
        <taxon>Eukaryota</taxon>
        <taxon>Metazoa</taxon>
        <taxon>Chordata</taxon>
        <taxon>Craniata</taxon>
        <taxon>Vertebrata</taxon>
        <taxon>Euteleostomi</taxon>
        <taxon>Actinopterygii</taxon>
        <taxon>Chondrostei</taxon>
        <taxon>Acipenseriformes</taxon>
        <taxon>Acipenseridae</taxon>
        <taxon>Huso</taxon>
    </lineage>
</organism>
<evidence type="ECO:0000256" key="3">
    <source>
        <dbReference type="ARBA" id="ARBA00005469"/>
    </source>
</evidence>
<keyword evidence="6" id="KW-0539">Nucleus</keyword>
<evidence type="ECO:0000256" key="5">
    <source>
        <dbReference type="ARBA" id="ARBA00022884"/>
    </source>
</evidence>
<keyword evidence="4" id="KW-0963">Cytoplasm</keyword>
<feature type="region of interest" description="Disordered" evidence="7">
    <location>
        <begin position="81"/>
        <end position="101"/>
    </location>
</feature>
<evidence type="ECO:0000313" key="9">
    <source>
        <dbReference type="Proteomes" id="UP001369086"/>
    </source>
</evidence>
<dbReference type="PANTHER" id="PTHR16135:SF2">
    <property type="entry name" value="SHIFTLESS ANTIVIRAL INHIBITOR OF RIBOSOMAL FRAMESHIFTING PROTEIN"/>
    <property type="match status" value="1"/>
</dbReference>
<name>A0ABR0Y8N7_HUSHU</name>
<comment type="similarity">
    <text evidence="3">Belongs to the SHFL family.</text>
</comment>
<protein>
    <submittedName>
        <fullName evidence="8">Shiftless antiviral inhibitor of ribosomal frameshifting protein-like protein</fullName>
    </submittedName>
</protein>
<dbReference type="SUPFAM" id="SSF48695">
    <property type="entry name" value="Multiheme cytochromes"/>
    <property type="match status" value="1"/>
</dbReference>
<comment type="subcellular location">
    <subcellularLocation>
        <location evidence="2">Cytoplasm</location>
        <location evidence="2">P-body</location>
    </subcellularLocation>
    <subcellularLocation>
        <location evidence="1">Nucleus</location>
    </subcellularLocation>
</comment>
<comment type="caution">
    <text evidence="8">The sequence shown here is derived from an EMBL/GenBank/DDBJ whole genome shotgun (WGS) entry which is preliminary data.</text>
</comment>
<evidence type="ECO:0000256" key="1">
    <source>
        <dbReference type="ARBA" id="ARBA00004123"/>
    </source>
</evidence>